<evidence type="ECO:0000256" key="3">
    <source>
        <dbReference type="ARBA" id="ARBA00023015"/>
    </source>
</evidence>
<dbReference type="InterPro" id="IPR003018">
    <property type="entry name" value="GAF"/>
</dbReference>
<sequence length="525" mass="58087">MDNPSASPLSCPDGKALERIALQMASSLDLHVVLTTITQGLVDDLDAAFARIWLLGPGDLCTCCYKASDCRDRTQCLHLRASAGLYSNLDGEYRRIPLGSLKIGKIAQGSGPMQTNDVLGDDRLPNKQWMKDNGLQSFAGYPLVFRGDVLGVIAMFGRRPLAEDEYERLATFAHQAATAIKNAQLFAEVEQLTNRLQAENVYLREEIKLDHHFDEIIGESQAMKAVLKKVEQVAPTDSTVLLLGETGTGKELIARSVHDLSPRSTRPLVRVNCGAIPANLVESELFGHEKGSFTGALAKRIGRFELADGGTIFLDEIGELPLDAQVKLLRILQEREFERIGSGRSTKVNIRVIAATNRDLHAAVKAGSFRSDLLYRLNVFPIDLPPLRNRSSDIPLFVRAFAGRFSKKFGKQLDQIPQQTMDQLMHYAWPGNIRELENVIERAAILSPGPVLQIDGVLFQSDRAAASDTSRTLEEVERDHITRILQEVDWVVEGKQGASTRLGLHPNTLRSRMQKLGIKKPLPTV</sequence>
<dbReference type="EMBL" id="CP047423">
    <property type="protein sequence ID" value="QPD06034.1"/>
    <property type="molecule type" value="Genomic_DNA"/>
</dbReference>
<dbReference type="Gene3D" id="1.10.10.60">
    <property type="entry name" value="Homeodomain-like"/>
    <property type="match status" value="1"/>
</dbReference>
<dbReference type="CDD" id="cd00009">
    <property type="entry name" value="AAA"/>
    <property type="match status" value="1"/>
</dbReference>
<dbReference type="Pfam" id="PF02954">
    <property type="entry name" value="HTH_8"/>
    <property type="match status" value="1"/>
</dbReference>
<dbReference type="PROSITE" id="PS00688">
    <property type="entry name" value="SIGMA54_INTERACT_3"/>
    <property type="match status" value="1"/>
</dbReference>
<dbReference type="Gene3D" id="3.30.450.40">
    <property type="match status" value="1"/>
</dbReference>
<dbReference type="InterPro" id="IPR025944">
    <property type="entry name" value="Sigma_54_int_dom_CS"/>
</dbReference>
<dbReference type="GO" id="GO:0006355">
    <property type="term" value="P:regulation of DNA-templated transcription"/>
    <property type="evidence" value="ECO:0007669"/>
    <property type="project" value="InterPro"/>
</dbReference>
<accession>A0A7S8FHE7</accession>
<dbReference type="PANTHER" id="PTHR32071:SF123">
    <property type="entry name" value="DNA-BINDING TRANSCRIPTIONAL ACTIVATOR HYFR-RELATED"/>
    <property type="match status" value="1"/>
</dbReference>
<dbReference type="PROSITE" id="PS50045">
    <property type="entry name" value="SIGMA54_INTERACT_4"/>
    <property type="match status" value="1"/>
</dbReference>
<reference evidence="7 8" key="1">
    <citation type="journal article" date="2020" name="ISME J.">
        <title>Enrichment and physiological characterization of a novel comammox Nitrospira indicates ammonium inhibition of complete nitrification.</title>
        <authorList>
            <person name="Sakoula D."/>
            <person name="Koch H."/>
            <person name="Frank J."/>
            <person name="Jetten M.S.M."/>
            <person name="van Kessel M.A.H.J."/>
            <person name="Lucker S."/>
        </authorList>
    </citation>
    <scope>NUCLEOTIDE SEQUENCE [LARGE SCALE GENOMIC DNA]</scope>
    <source>
        <strain evidence="7">Comreactor17</strain>
    </source>
</reference>
<dbReference type="InterPro" id="IPR003593">
    <property type="entry name" value="AAA+_ATPase"/>
</dbReference>
<keyword evidence="2" id="KW-0067">ATP-binding</keyword>
<keyword evidence="5" id="KW-0804">Transcription</keyword>
<evidence type="ECO:0000256" key="2">
    <source>
        <dbReference type="ARBA" id="ARBA00022840"/>
    </source>
</evidence>
<dbReference type="AlphaFoldDB" id="A0A7S8FHE7"/>
<dbReference type="SUPFAM" id="SSF52540">
    <property type="entry name" value="P-loop containing nucleoside triphosphate hydrolases"/>
    <property type="match status" value="1"/>
</dbReference>
<feature type="domain" description="Sigma-54 factor interaction" evidence="6">
    <location>
        <begin position="216"/>
        <end position="445"/>
    </location>
</feature>
<keyword evidence="4" id="KW-0238">DNA-binding</keyword>
<dbReference type="InterPro" id="IPR025662">
    <property type="entry name" value="Sigma_54_int_dom_ATP-bd_1"/>
</dbReference>
<dbReference type="InterPro" id="IPR009057">
    <property type="entry name" value="Homeodomain-like_sf"/>
</dbReference>
<keyword evidence="3" id="KW-0805">Transcription regulation</keyword>
<dbReference type="Pfam" id="PF01590">
    <property type="entry name" value="GAF"/>
    <property type="match status" value="1"/>
</dbReference>
<dbReference type="SMART" id="SM00382">
    <property type="entry name" value="AAA"/>
    <property type="match status" value="1"/>
</dbReference>
<dbReference type="SMART" id="SM00065">
    <property type="entry name" value="GAF"/>
    <property type="match status" value="1"/>
</dbReference>
<dbReference type="PROSITE" id="PS00676">
    <property type="entry name" value="SIGMA54_INTERACT_2"/>
    <property type="match status" value="1"/>
</dbReference>
<organism evidence="7 8">
    <name type="scientific">Candidatus Nitrospira kreftii</name>
    <dbReference type="NCBI Taxonomy" id="2652173"/>
    <lineage>
        <taxon>Bacteria</taxon>
        <taxon>Pseudomonadati</taxon>
        <taxon>Nitrospirota</taxon>
        <taxon>Nitrospiria</taxon>
        <taxon>Nitrospirales</taxon>
        <taxon>Nitrospiraceae</taxon>
        <taxon>Nitrospira</taxon>
    </lineage>
</organism>
<evidence type="ECO:0000256" key="5">
    <source>
        <dbReference type="ARBA" id="ARBA00023163"/>
    </source>
</evidence>
<dbReference type="Proteomes" id="UP000593737">
    <property type="component" value="Chromosome"/>
</dbReference>
<gene>
    <name evidence="7" type="ORF">Nkreftii_003808</name>
</gene>
<dbReference type="KEGG" id="nkf:Nkreftii_003808"/>
<evidence type="ECO:0000259" key="6">
    <source>
        <dbReference type="PROSITE" id="PS50045"/>
    </source>
</evidence>
<protein>
    <recommendedName>
        <fullName evidence="6">Sigma-54 factor interaction domain-containing protein</fullName>
    </recommendedName>
</protein>
<dbReference type="FunFam" id="3.40.50.300:FF:000006">
    <property type="entry name" value="DNA-binding transcriptional regulator NtrC"/>
    <property type="match status" value="1"/>
</dbReference>
<dbReference type="InterPro" id="IPR027417">
    <property type="entry name" value="P-loop_NTPase"/>
</dbReference>
<dbReference type="SUPFAM" id="SSF55781">
    <property type="entry name" value="GAF domain-like"/>
    <property type="match status" value="1"/>
</dbReference>
<keyword evidence="1" id="KW-0547">Nucleotide-binding</keyword>
<dbReference type="SUPFAM" id="SSF46689">
    <property type="entry name" value="Homeodomain-like"/>
    <property type="match status" value="1"/>
</dbReference>
<proteinExistence type="predicted"/>
<evidence type="ECO:0000256" key="1">
    <source>
        <dbReference type="ARBA" id="ARBA00022741"/>
    </source>
</evidence>
<evidence type="ECO:0000313" key="8">
    <source>
        <dbReference type="Proteomes" id="UP000593737"/>
    </source>
</evidence>
<dbReference type="Pfam" id="PF00158">
    <property type="entry name" value="Sigma54_activat"/>
    <property type="match status" value="1"/>
</dbReference>
<evidence type="ECO:0000256" key="4">
    <source>
        <dbReference type="ARBA" id="ARBA00023125"/>
    </source>
</evidence>
<dbReference type="InterPro" id="IPR002197">
    <property type="entry name" value="HTH_Fis"/>
</dbReference>
<dbReference type="Gene3D" id="3.40.50.300">
    <property type="entry name" value="P-loop containing nucleotide triphosphate hydrolases"/>
    <property type="match status" value="1"/>
</dbReference>
<dbReference type="GO" id="GO:0043565">
    <property type="term" value="F:sequence-specific DNA binding"/>
    <property type="evidence" value="ECO:0007669"/>
    <property type="project" value="InterPro"/>
</dbReference>
<dbReference type="InterPro" id="IPR058031">
    <property type="entry name" value="AAA_lid_NorR"/>
</dbReference>
<evidence type="ECO:0000313" key="7">
    <source>
        <dbReference type="EMBL" id="QPD06034.1"/>
    </source>
</evidence>
<dbReference type="PROSITE" id="PS00675">
    <property type="entry name" value="SIGMA54_INTERACT_1"/>
    <property type="match status" value="1"/>
</dbReference>
<dbReference type="InterPro" id="IPR025943">
    <property type="entry name" value="Sigma_54_int_dom_ATP-bd_2"/>
</dbReference>
<dbReference type="Gene3D" id="1.10.8.60">
    <property type="match status" value="1"/>
</dbReference>
<dbReference type="Pfam" id="PF25601">
    <property type="entry name" value="AAA_lid_14"/>
    <property type="match status" value="1"/>
</dbReference>
<dbReference type="GO" id="GO:0005524">
    <property type="term" value="F:ATP binding"/>
    <property type="evidence" value="ECO:0007669"/>
    <property type="project" value="UniProtKB-KW"/>
</dbReference>
<dbReference type="InterPro" id="IPR002078">
    <property type="entry name" value="Sigma_54_int"/>
</dbReference>
<dbReference type="PANTHER" id="PTHR32071">
    <property type="entry name" value="TRANSCRIPTIONAL REGULATORY PROTEIN"/>
    <property type="match status" value="1"/>
</dbReference>
<name>A0A7S8FHE7_9BACT</name>
<dbReference type="InterPro" id="IPR029016">
    <property type="entry name" value="GAF-like_dom_sf"/>
</dbReference>